<sequence>MGLGEGFLGLKTMNALADFLAAQAPGMAILAGAHGRSEAQLVQLGASNLQARELIYLAGIYFGPTSSLRCQRNAQGSAHSLSTLTMIEGYISRIPRQRDKWKVRETLCTSTLPADKLKAKARAMAKEYAKPREPQEGVRITRRRQALWSLTVTGKQDMIADIFSALKPEAPVQSFYEGFFSGAHKPVAGSHVVITLDEFVEIAQGGGEEIQLRMTNGASISGADFVSRVLSAHGLVSLVHPYEGPVNLYRTRRFANEKQRLLAAAENPTCAWPGCNHPADSAQVHHLTSWARGGDTNIGNLVTCCAYHNGINDDSPPGSSPKTSRGKLARIRGKITWLPPWASPVS</sequence>
<reference evidence="2 3" key="1">
    <citation type="journal article" date="2016" name="Int. J. Syst. Evol. Microbiol.">
        <title>Resolving the Complexity of Human Skin Metagenomes Using Single-Molecule Sequencing.</title>
        <authorList>
            <consortium name="NISC Comparative Sequencing Program"/>
            <person name="Tsai Y.C."/>
            <person name="Conlan S."/>
            <person name="Deming C."/>
            <person name="Segre J.A."/>
            <person name="Kong H.H."/>
            <person name="Korlach J."/>
            <person name="Oh J."/>
        </authorList>
    </citation>
    <scope>NUCLEOTIDE SEQUENCE [LARGE SCALE GENOMIC DNA]</scope>
    <source>
        <strain evidence="2 3">1B08</strain>
    </source>
</reference>
<dbReference type="EMBL" id="LTEB01000028">
    <property type="protein sequence ID" value="KXU17869.1"/>
    <property type="molecule type" value="Genomic_DNA"/>
</dbReference>
<dbReference type="InterPro" id="IPR003615">
    <property type="entry name" value="HNH_nuc"/>
</dbReference>
<evidence type="ECO:0000259" key="1">
    <source>
        <dbReference type="SMART" id="SM00507"/>
    </source>
</evidence>
<dbReference type="GO" id="GO:0004519">
    <property type="term" value="F:endonuclease activity"/>
    <property type="evidence" value="ECO:0007669"/>
    <property type="project" value="UniProtKB-KW"/>
</dbReference>
<name>A0ABR5V8H4_9CORY</name>
<keyword evidence="3" id="KW-1185">Reference proteome</keyword>
<dbReference type="Pfam" id="PF01844">
    <property type="entry name" value="HNH"/>
    <property type="match status" value="1"/>
</dbReference>
<dbReference type="Gene3D" id="1.10.30.50">
    <property type="match status" value="1"/>
</dbReference>
<dbReference type="Proteomes" id="UP000070339">
    <property type="component" value="Unassembled WGS sequence"/>
</dbReference>
<keyword evidence="2" id="KW-0378">Hydrolase</keyword>
<dbReference type="CDD" id="cd00085">
    <property type="entry name" value="HNHc"/>
    <property type="match status" value="1"/>
</dbReference>
<keyword evidence="2" id="KW-0255">Endonuclease</keyword>
<feature type="domain" description="HNH nuclease" evidence="1">
    <location>
        <begin position="257"/>
        <end position="310"/>
    </location>
</feature>
<evidence type="ECO:0000313" key="2">
    <source>
        <dbReference type="EMBL" id="KXU17869.1"/>
    </source>
</evidence>
<dbReference type="SMART" id="SM00507">
    <property type="entry name" value="HNHc"/>
    <property type="match status" value="1"/>
</dbReference>
<organism evidence="2 3">
    <name type="scientific">Corynebacterium simulans</name>
    <dbReference type="NCBI Taxonomy" id="146827"/>
    <lineage>
        <taxon>Bacteria</taxon>
        <taxon>Bacillati</taxon>
        <taxon>Actinomycetota</taxon>
        <taxon>Actinomycetes</taxon>
        <taxon>Mycobacteriales</taxon>
        <taxon>Corynebacteriaceae</taxon>
        <taxon>Corynebacterium</taxon>
    </lineage>
</organism>
<keyword evidence="2" id="KW-0540">Nuclease</keyword>
<proteinExistence type="predicted"/>
<protein>
    <submittedName>
        <fullName evidence="2">HNH endonuclease family protein</fullName>
    </submittedName>
</protein>
<comment type="caution">
    <text evidence="2">The sequence shown here is derived from an EMBL/GenBank/DDBJ whole genome shotgun (WGS) entry which is preliminary data.</text>
</comment>
<accession>A0ABR5V8H4</accession>
<gene>
    <name evidence="2" type="ORF">WM41_1431</name>
</gene>
<dbReference type="InterPro" id="IPR002711">
    <property type="entry name" value="HNH"/>
</dbReference>
<evidence type="ECO:0000313" key="3">
    <source>
        <dbReference type="Proteomes" id="UP000070339"/>
    </source>
</evidence>